<keyword evidence="1" id="KW-0808">Transferase</keyword>
<accession>A0A392MCJ1</accession>
<name>A0A392MCJ1_9FABA</name>
<keyword evidence="1" id="KW-0548">Nucleotidyltransferase</keyword>
<evidence type="ECO:0000313" key="1">
    <source>
        <dbReference type="EMBL" id="MCH84488.1"/>
    </source>
</evidence>
<comment type="caution">
    <text evidence="1">The sequence shown here is derived from an EMBL/GenBank/DDBJ whole genome shotgun (WGS) entry which is preliminary data.</text>
</comment>
<dbReference type="PANTHER" id="PTHR33116:SF86">
    <property type="entry name" value="REVERSE TRANSCRIPTASE DOMAIN-CONTAINING PROTEIN"/>
    <property type="match status" value="1"/>
</dbReference>
<gene>
    <name evidence="1" type="ORF">A2U01_0005320</name>
</gene>
<proteinExistence type="predicted"/>
<reference evidence="1 2" key="1">
    <citation type="journal article" date="2018" name="Front. Plant Sci.">
        <title>Red Clover (Trifolium pratense) and Zigzag Clover (T. medium) - A Picture of Genomic Similarities and Differences.</title>
        <authorList>
            <person name="Dluhosova J."/>
            <person name="Istvanek J."/>
            <person name="Nedelnik J."/>
            <person name="Repkova J."/>
        </authorList>
    </citation>
    <scope>NUCLEOTIDE SEQUENCE [LARGE SCALE GENOMIC DNA]</scope>
    <source>
        <strain evidence="2">cv. 10/8</strain>
        <tissue evidence="1">Leaf</tissue>
    </source>
</reference>
<protein>
    <submittedName>
        <fullName evidence="1">Putative non-LTR retroelement reverse transcriptase</fullName>
    </submittedName>
</protein>
<organism evidence="1 2">
    <name type="scientific">Trifolium medium</name>
    <dbReference type="NCBI Taxonomy" id="97028"/>
    <lineage>
        <taxon>Eukaryota</taxon>
        <taxon>Viridiplantae</taxon>
        <taxon>Streptophyta</taxon>
        <taxon>Embryophyta</taxon>
        <taxon>Tracheophyta</taxon>
        <taxon>Spermatophyta</taxon>
        <taxon>Magnoliopsida</taxon>
        <taxon>eudicotyledons</taxon>
        <taxon>Gunneridae</taxon>
        <taxon>Pentapetalae</taxon>
        <taxon>rosids</taxon>
        <taxon>fabids</taxon>
        <taxon>Fabales</taxon>
        <taxon>Fabaceae</taxon>
        <taxon>Papilionoideae</taxon>
        <taxon>50 kb inversion clade</taxon>
        <taxon>NPAAA clade</taxon>
        <taxon>Hologalegina</taxon>
        <taxon>IRL clade</taxon>
        <taxon>Trifolieae</taxon>
        <taxon>Trifolium</taxon>
    </lineage>
</organism>
<dbReference type="PANTHER" id="PTHR33116">
    <property type="entry name" value="REVERSE TRANSCRIPTASE ZINC-BINDING DOMAIN-CONTAINING PROTEIN-RELATED-RELATED"/>
    <property type="match status" value="1"/>
</dbReference>
<dbReference type="Proteomes" id="UP000265520">
    <property type="component" value="Unassembled WGS sequence"/>
</dbReference>
<dbReference type="EMBL" id="LXQA010006893">
    <property type="protein sequence ID" value="MCH84488.1"/>
    <property type="molecule type" value="Genomic_DNA"/>
</dbReference>
<dbReference type="AlphaFoldDB" id="A0A392MCJ1"/>
<keyword evidence="2" id="KW-1185">Reference proteome</keyword>
<sequence>MNNIFYLQVLAARTAGSNDHLKLELPRIGHPECNSKPSPSCSESPSYIQLEGHRFTWIKSRGTPHVIEERLDRAMTDLVHRTKYTHSFKFENLWLKEEDVGEVVETGWANIAEANHLMSLLDTYSAASGQEINLSKSEVFFSRNLSKAAQEDFSGIMGVKHVMDTCTNLGLPSMVGRSRKATFGCIKDKIWKKINSWRGRSLSKA</sequence>
<feature type="non-terminal residue" evidence="1">
    <location>
        <position position="205"/>
    </location>
</feature>
<evidence type="ECO:0000313" key="2">
    <source>
        <dbReference type="Proteomes" id="UP000265520"/>
    </source>
</evidence>
<dbReference type="GO" id="GO:0003964">
    <property type="term" value="F:RNA-directed DNA polymerase activity"/>
    <property type="evidence" value="ECO:0007669"/>
    <property type="project" value="UniProtKB-KW"/>
</dbReference>
<keyword evidence="1" id="KW-0695">RNA-directed DNA polymerase</keyword>